<name>A0ABD1YHI6_9MARC</name>
<evidence type="ECO:0000313" key="1">
    <source>
        <dbReference type="EMBL" id="KAL2629864.1"/>
    </source>
</evidence>
<sequence length="223" mass="25132">MLGVIGHRFSCAPLDNVREKSGNEKRRRRVIWVSASGAAVAGGGEEREVRSIRTTSAAEPTGGFVKPLSDFYPRLPCRHCKGRGEVVCDKCIGEGKLSRGGWHKKNPVDLDRIIGSKWTAMERTFGWRHFRVHSKKRGNGKEWFVEMSATCDESTRFWVNAKNLKERERWSMGWLQKTEILAAKGEKNTSSNQVCKACKGQGLLPCICKLRPDDELTLDIINI</sequence>
<dbReference type="EMBL" id="JBHFFA010000004">
    <property type="protein sequence ID" value="KAL2629864.1"/>
    <property type="molecule type" value="Genomic_DNA"/>
</dbReference>
<dbReference type="Proteomes" id="UP001605036">
    <property type="component" value="Unassembled WGS sequence"/>
</dbReference>
<comment type="caution">
    <text evidence="1">The sequence shown here is derived from an EMBL/GenBank/DDBJ whole genome shotgun (WGS) entry which is preliminary data.</text>
</comment>
<organism evidence="1 2">
    <name type="scientific">Riccia fluitans</name>
    <dbReference type="NCBI Taxonomy" id="41844"/>
    <lineage>
        <taxon>Eukaryota</taxon>
        <taxon>Viridiplantae</taxon>
        <taxon>Streptophyta</taxon>
        <taxon>Embryophyta</taxon>
        <taxon>Marchantiophyta</taxon>
        <taxon>Marchantiopsida</taxon>
        <taxon>Marchantiidae</taxon>
        <taxon>Marchantiales</taxon>
        <taxon>Ricciaceae</taxon>
        <taxon>Riccia</taxon>
    </lineage>
</organism>
<proteinExistence type="predicted"/>
<gene>
    <name evidence="1" type="ORF">R1flu_014550</name>
</gene>
<accession>A0ABD1YHI6</accession>
<dbReference type="InterPro" id="IPR012663">
    <property type="entry name" value="CHP02450_Tryp"/>
</dbReference>
<evidence type="ECO:0000313" key="2">
    <source>
        <dbReference type="Proteomes" id="UP001605036"/>
    </source>
</evidence>
<dbReference type="Pfam" id="PF09493">
    <property type="entry name" value="DUF2389"/>
    <property type="match status" value="1"/>
</dbReference>
<keyword evidence="2" id="KW-1185">Reference proteome</keyword>
<dbReference type="AlphaFoldDB" id="A0ABD1YHI6"/>
<protein>
    <submittedName>
        <fullName evidence="1">Uncharacterized protein</fullName>
    </submittedName>
</protein>
<dbReference type="NCBIfam" id="TIGR02450">
    <property type="entry name" value="TIGR02450 family Trp-rich protein"/>
    <property type="match status" value="1"/>
</dbReference>
<reference evidence="1 2" key="1">
    <citation type="submission" date="2024-09" db="EMBL/GenBank/DDBJ databases">
        <title>Chromosome-scale assembly of Riccia fluitans.</title>
        <authorList>
            <person name="Paukszto L."/>
            <person name="Sawicki J."/>
            <person name="Karawczyk K."/>
            <person name="Piernik-Szablinska J."/>
            <person name="Szczecinska M."/>
            <person name="Mazdziarz M."/>
        </authorList>
    </citation>
    <scope>NUCLEOTIDE SEQUENCE [LARGE SCALE GENOMIC DNA]</scope>
    <source>
        <strain evidence="1">Rf_01</strain>
        <tissue evidence="1">Aerial parts of the thallus</tissue>
    </source>
</reference>